<accession>A0A087SYF6</accession>
<organism evidence="2 3">
    <name type="scientific">Stegodyphus mimosarum</name>
    <name type="common">African social velvet spider</name>
    <dbReference type="NCBI Taxonomy" id="407821"/>
    <lineage>
        <taxon>Eukaryota</taxon>
        <taxon>Metazoa</taxon>
        <taxon>Ecdysozoa</taxon>
        <taxon>Arthropoda</taxon>
        <taxon>Chelicerata</taxon>
        <taxon>Arachnida</taxon>
        <taxon>Araneae</taxon>
        <taxon>Araneomorphae</taxon>
        <taxon>Entelegynae</taxon>
        <taxon>Eresoidea</taxon>
        <taxon>Eresidae</taxon>
        <taxon>Stegodyphus</taxon>
    </lineage>
</organism>
<gene>
    <name evidence="2" type="ORF">X975_24911</name>
</gene>
<protein>
    <submittedName>
        <fullName evidence="2">Uncharacterized protein</fullName>
    </submittedName>
</protein>
<evidence type="ECO:0000313" key="3">
    <source>
        <dbReference type="Proteomes" id="UP000054359"/>
    </source>
</evidence>
<feature type="non-terminal residue" evidence="2">
    <location>
        <position position="1"/>
    </location>
</feature>
<dbReference type="EMBL" id="KK112536">
    <property type="protein sequence ID" value="KFM57895.1"/>
    <property type="molecule type" value="Genomic_DNA"/>
</dbReference>
<feature type="signal peptide" evidence="1">
    <location>
        <begin position="1"/>
        <end position="21"/>
    </location>
</feature>
<evidence type="ECO:0000256" key="1">
    <source>
        <dbReference type="SAM" id="SignalP"/>
    </source>
</evidence>
<keyword evidence="3" id="KW-1185">Reference proteome</keyword>
<proteinExistence type="predicted"/>
<evidence type="ECO:0000313" key="2">
    <source>
        <dbReference type="EMBL" id="KFM57895.1"/>
    </source>
</evidence>
<feature type="non-terminal residue" evidence="2">
    <location>
        <position position="72"/>
    </location>
</feature>
<keyword evidence="1" id="KW-0732">Signal</keyword>
<dbReference type="AlphaFoldDB" id="A0A087SYF6"/>
<sequence length="72" mass="8430">KPKEWKVIALVLFRILTKTVLEDLHDEDKLLKLSENPIIPVRICIQEIEKLVTDLISPRQLQRLQGLCEEVK</sequence>
<feature type="chain" id="PRO_5001829153" evidence="1">
    <location>
        <begin position="22"/>
        <end position="72"/>
    </location>
</feature>
<reference evidence="2 3" key="1">
    <citation type="submission" date="2013-11" db="EMBL/GenBank/DDBJ databases">
        <title>Genome sequencing of Stegodyphus mimosarum.</title>
        <authorList>
            <person name="Bechsgaard J."/>
        </authorList>
    </citation>
    <scope>NUCLEOTIDE SEQUENCE [LARGE SCALE GENOMIC DNA]</scope>
</reference>
<name>A0A087SYF6_STEMI</name>
<dbReference type="Proteomes" id="UP000054359">
    <property type="component" value="Unassembled WGS sequence"/>
</dbReference>